<reference evidence="3 4" key="1">
    <citation type="submission" date="2020-08" db="EMBL/GenBank/DDBJ databases">
        <title>Sequencing the genomes of 1000 actinobacteria strains.</title>
        <authorList>
            <person name="Klenk H.-P."/>
        </authorList>
    </citation>
    <scope>NUCLEOTIDE SEQUENCE [LARGE SCALE GENOMIC DNA]</scope>
    <source>
        <strain evidence="3 4">DSM 44936</strain>
    </source>
</reference>
<proteinExistence type="inferred from homology"/>
<evidence type="ECO:0000259" key="2">
    <source>
        <dbReference type="Pfam" id="PF00582"/>
    </source>
</evidence>
<name>A0A7X0M465_9ACTN</name>
<dbReference type="Proteomes" id="UP000555564">
    <property type="component" value="Unassembled WGS sequence"/>
</dbReference>
<sequence length="291" mass="30547">MKDVVVGVDGSPASLAAVQWATDDAVRAGVPLRIVFVLNRDPYQLRRFPDPELDDQLTRGAAKVLAEAEQIAHARSGEVDVTTQMLEGAAGEVLRDLAAKAGELVIGTRGMGGFARLVVGSVSMQVAGRAAGAVVVVPHLPDLTKGEVVLGVDDTPECLPALTYAFEQAARRGATLRALHAWEPDVYPFAPDIGYNMEETRIAHQTAVASLLAKARAEYPGVQVIEDVRRAHPVEALASASEGADLLVVGSHGRGPVTATVLGSVSRAVLHHARCPVAVVRPRLDEGGADS</sequence>
<dbReference type="InterPro" id="IPR014729">
    <property type="entry name" value="Rossmann-like_a/b/a_fold"/>
</dbReference>
<dbReference type="SUPFAM" id="SSF52402">
    <property type="entry name" value="Adenine nucleotide alpha hydrolases-like"/>
    <property type="match status" value="2"/>
</dbReference>
<dbReference type="AlphaFoldDB" id="A0A7X0M465"/>
<dbReference type="Gene3D" id="3.40.50.620">
    <property type="entry name" value="HUPs"/>
    <property type="match status" value="2"/>
</dbReference>
<organism evidence="3 4">
    <name type="scientific">Sphaerisporangium rubeum</name>
    <dbReference type="NCBI Taxonomy" id="321317"/>
    <lineage>
        <taxon>Bacteria</taxon>
        <taxon>Bacillati</taxon>
        <taxon>Actinomycetota</taxon>
        <taxon>Actinomycetes</taxon>
        <taxon>Streptosporangiales</taxon>
        <taxon>Streptosporangiaceae</taxon>
        <taxon>Sphaerisporangium</taxon>
    </lineage>
</organism>
<evidence type="ECO:0000313" key="3">
    <source>
        <dbReference type="EMBL" id="MBB6470807.1"/>
    </source>
</evidence>
<dbReference type="PANTHER" id="PTHR46553:SF3">
    <property type="entry name" value="ADENINE NUCLEOTIDE ALPHA HYDROLASES-LIKE SUPERFAMILY PROTEIN"/>
    <property type="match status" value="1"/>
</dbReference>
<comment type="caution">
    <text evidence="3">The sequence shown here is derived from an EMBL/GenBank/DDBJ whole genome shotgun (WGS) entry which is preliminary data.</text>
</comment>
<dbReference type="PANTHER" id="PTHR46553">
    <property type="entry name" value="ADENINE NUCLEOTIDE ALPHA HYDROLASES-LIKE SUPERFAMILY PROTEIN"/>
    <property type="match status" value="1"/>
</dbReference>
<gene>
    <name evidence="3" type="ORF">BJ992_000238</name>
</gene>
<dbReference type="EMBL" id="JACHIU010000001">
    <property type="protein sequence ID" value="MBB6470807.1"/>
    <property type="molecule type" value="Genomic_DNA"/>
</dbReference>
<accession>A0A7X0M465</accession>
<feature type="domain" description="UspA" evidence="2">
    <location>
        <begin position="148"/>
        <end position="281"/>
    </location>
</feature>
<dbReference type="RefSeq" id="WP_184978117.1">
    <property type="nucleotide sequence ID" value="NZ_BAAALO010000006.1"/>
</dbReference>
<comment type="similarity">
    <text evidence="1">Belongs to the universal stress protein A family.</text>
</comment>
<evidence type="ECO:0000256" key="1">
    <source>
        <dbReference type="ARBA" id="ARBA00008791"/>
    </source>
</evidence>
<feature type="domain" description="UspA" evidence="2">
    <location>
        <begin position="2"/>
        <end position="138"/>
    </location>
</feature>
<keyword evidence="4" id="KW-1185">Reference proteome</keyword>
<protein>
    <submittedName>
        <fullName evidence="3">Nucleotide-binding universal stress UspA family protein</fullName>
    </submittedName>
</protein>
<dbReference type="InterPro" id="IPR006016">
    <property type="entry name" value="UspA"/>
</dbReference>
<dbReference type="Pfam" id="PF00582">
    <property type="entry name" value="Usp"/>
    <property type="match status" value="2"/>
</dbReference>
<evidence type="ECO:0000313" key="4">
    <source>
        <dbReference type="Proteomes" id="UP000555564"/>
    </source>
</evidence>
<dbReference type="PRINTS" id="PR01438">
    <property type="entry name" value="UNVRSLSTRESS"/>
</dbReference>
<dbReference type="InterPro" id="IPR006015">
    <property type="entry name" value="Universal_stress_UspA"/>
</dbReference>